<organism evidence="2 3">
    <name type="scientific">Alkalispirochaeta sphaeroplastigenens</name>
    <dbReference type="NCBI Taxonomy" id="1187066"/>
    <lineage>
        <taxon>Bacteria</taxon>
        <taxon>Pseudomonadati</taxon>
        <taxon>Spirochaetota</taxon>
        <taxon>Spirochaetia</taxon>
        <taxon>Spirochaetales</taxon>
        <taxon>Spirochaetaceae</taxon>
        <taxon>Alkalispirochaeta</taxon>
    </lineage>
</organism>
<evidence type="ECO:0000256" key="1">
    <source>
        <dbReference type="SAM" id="Phobius"/>
    </source>
</evidence>
<accession>A0A2S4K0Z9</accession>
<proteinExistence type="predicted"/>
<protein>
    <submittedName>
        <fullName evidence="2">Uncharacterized protein</fullName>
    </submittedName>
</protein>
<evidence type="ECO:0000313" key="3">
    <source>
        <dbReference type="Proteomes" id="UP000237350"/>
    </source>
</evidence>
<dbReference type="AlphaFoldDB" id="A0A2S4K0Z9"/>
<name>A0A2S4K0Z9_9SPIO</name>
<dbReference type="EMBL" id="LPWH01000002">
    <property type="protein sequence ID" value="POR05444.1"/>
    <property type="molecule type" value="Genomic_DNA"/>
</dbReference>
<comment type="caution">
    <text evidence="2">The sequence shown here is derived from an EMBL/GenBank/DDBJ whole genome shotgun (WGS) entry which is preliminary data.</text>
</comment>
<feature type="transmembrane region" description="Helical" evidence="1">
    <location>
        <begin position="17"/>
        <end position="35"/>
    </location>
</feature>
<gene>
    <name evidence="2" type="ORF">AU468_00790</name>
</gene>
<sequence length="161" mass="17609">MQGEAAVRESLERTGKALALVLGTALVVVVAHLALEPGVARVQARALARALQEVSGGADRATPGVTLEGREYWDVPSTGGVVIRAAARGYQSRMDLLLYLREDLSLERFLVFRGYEGPYLEHRLSRGTLDGLTGATWTRHAIEQALLLARQDIVRTREAME</sequence>
<keyword evidence="1" id="KW-0472">Membrane</keyword>
<reference evidence="3" key="1">
    <citation type="submission" date="2015-12" db="EMBL/GenBank/DDBJ databases">
        <authorList>
            <person name="Lodha T.D."/>
            <person name="Chintalapati S."/>
            <person name="Chintalapati V.R."/>
            <person name="Sravanthi T."/>
        </authorList>
    </citation>
    <scope>NUCLEOTIDE SEQUENCE [LARGE SCALE GENOMIC DNA]</scope>
    <source>
        <strain evidence="3">JC133</strain>
    </source>
</reference>
<keyword evidence="3" id="KW-1185">Reference proteome</keyword>
<keyword evidence="1" id="KW-0812">Transmembrane</keyword>
<keyword evidence="1" id="KW-1133">Transmembrane helix</keyword>
<dbReference type="Proteomes" id="UP000237350">
    <property type="component" value="Unassembled WGS sequence"/>
</dbReference>
<evidence type="ECO:0000313" key="2">
    <source>
        <dbReference type="EMBL" id="POR05444.1"/>
    </source>
</evidence>